<sequence>MCLDNFHVGHCTVDNNEKVVASSLACSLWLVALLPPLLLLLAVGQSVNGRQRAIVSFARHPQQMFMSNGTSQHQLTARLTVGKCVDE</sequence>
<evidence type="ECO:0000256" key="1">
    <source>
        <dbReference type="SAM" id="Phobius"/>
    </source>
</evidence>
<dbReference type="EMBL" id="CAJHJT010000012">
    <property type="protein sequence ID" value="CAD7000508.1"/>
    <property type="molecule type" value="Genomic_DNA"/>
</dbReference>
<dbReference type="Proteomes" id="UP000606786">
    <property type="component" value="Unassembled WGS sequence"/>
</dbReference>
<evidence type="ECO:0000313" key="2">
    <source>
        <dbReference type="EMBL" id="CAD7000508.1"/>
    </source>
</evidence>
<protein>
    <submittedName>
        <fullName evidence="2">(Mediterranean fruit fly) hypothetical protein</fullName>
    </submittedName>
</protein>
<proteinExistence type="predicted"/>
<reference evidence="2" key="1">
    <citation type="submission" date="2020-11" db="EMBL/GenBank/DDBJ databases">
        <authorList>
            <person name="Whitehead M."/>
        </authorList>
    </citation>
    <scope>NUCLEOTIDE SEQUENCE</scope>
    <source>
        <strain evidence="2">EGII</strain>
    </source>
</reference>
<dbReference type="AlphaFoldDB" id="A0A811UQ94"/>
<keyword evidence="3" id="KW-1185">Reference proteome</keyword>
<feature type="transmembrane region" description="Helical" evidence="1">
    <location>
        <begin position="20"/>
        <end position="43"/>
    </location>
</feature>
<keyword evidence="1" id="KW-0812">Transmembrane</keyword>
<keyword evidence="1" id="KW-1133">Transmembrane helix</keyword>
<keyword evidence="1" id="KW-0472">Membrane</keyword>
<name>A0A811UQ94_CERCA</name>
<evidence type="ECO:0000313" key="3">
    <source>
        <dbReference type="Proteomes" id="UP000606786"/>
    </source>
</evidence>
<organism evidence="2 3">
    <name type="scientific">Ceratitis capitata</name>
    <name type="common">Mediterranean fruit fly</name>
    <name type="synonym">Tephritis capitata</name>
    <dbReference type="NCBI Taxonomy" id="7213"/>
    <lineage>
        <taxon>Eukaryota</taxon>
        <taxon>Metazoa</taxon>
        <taxon>Ecdysozoa</taxon>
        <taxon>Arthropoda</taxon>
        <taxon>Hexapoda</taxon>
        <taxon>Insecta</taxon>
        <taxon>Pterygota</taxon>
        <taxon>Neoptera</taxon>
        <taxon>Endopterygota</taxon>
        <taxon>Diptera</taxon>
        <taxon>Brachycera</taxon>
        <taxon>Muscomorpha</taxon>
        <taxon>Tephritoidea</taxon>
        <taxon>Tephritidae</taxon>
        <taxon>Ceratitis</taxon>
        <taxon>Ceratitis</taxon>
    </lineage>
</organism>
<accession>A0A811UQ94</accession>
<gene>
    <name evidence="2" type="ORF">CCAP1982_LOCUS8986</name>
</gene>
<comment type="caution">
    <text evidence="2">The sequence shown here is derived from an EMBL/GenBank/DDBJ whole genome shotgun (WGS) entry which is preliminary data.</text>
</comment>